<evidence type="ECO:0000313" key="2">
    <source>
        <dbReference type="Proteomes" id="UP001320706"/>
    </source>
</evidence>
<dbReference type="EMBL" id="JAMKPW020000022">
    <property type="protein sequence ID" value="KAK8206896.1"/>
    <property type="molecule type" value="Genomic_DNA"/>
</dbReference>
<comment type="caution">
    <text evidence="1">The sequence shown here is derived from an EMBL/GenBank/DDBJ whole genome shotgun (WGS) entry which is preliminary data.</text>
</comment>
<evidence type="ECO:0000313" key="1">
    <source>
        <dbReference type="EMBL" id="KAK8206896.1"/>
    </source>
</evidence>
<reference evidence="1" key="1">
    <citation type="submission" date="2024-02" db="EMBL/GenBank/DDBJ databases">
        <title>Metagenome Assembled Genome of Zalaria obscura JY119.</title>
        <authorList>
            <person name="Vighnesh L."/>
            <person name="Jagadeeshwari U."/>
            <person name="Venkata Ramana C."/>
            <person name="Sasikala C."/>
        </authorList>
    </citation>
    <scope>NUCLEOTIDE SEQUENCE</scope>
    <source>
        <strain evidence="1">JY119</strain>
    </source>
</reference>
<keyword evidence="2" id="KW-1185">Reference proteome</keyword>
<organism evidence="1 2">
    <name type="scientific">Zalaria obscura</name>
    <dbReference type="NCBI Taxonomy" id="2024903"/>
    <lineage>
        <taxon>Eukaryota</taxon>
        <taxon>Fungi</taxon>
        <taxon>Dikarya</taxon>
        <taxon>Ascomycota</taxon>
        <taxon>Pezizomycotina</taxon>
        <taxon>Dothideomycetes</taxon>
        <taxon>Dothideomycetidae</taxon>
        <taxon>Dothideales</taxon>
        <taxon>Zalariaceae</taxon>
        <taxon>Zalaria</taxon>
    </lineage>
</organism>
<sequence length="533" mass="57947">MPSHLTNHVLLQASLWILASSSPAPTARRVFVAPHEAVITPSPVERDATRTYKNRRDILSDLDSDVDSILSNLGSDIPSYVASGVPNFFQNFPVGDDVVSSLGLQSSELAALPTNALNIDPYANWTSSGWNVRFHGNIYKQPNTSTEDLNKFANKFLIGVDITSLPESQQDQARNLTAEIMVVQQGDVAVDTIHLEPAPSQGSSGEPGGGGATEATGGTQDITLPYNTTTEGDFDVFVPIASNGLTAGNETQEVQRLNTYIDGTTLGNGTAYLVPPEGITIVSDIDDILRVTKIYEPKEGLLNSFARPFVPWENMPDIYANWSASLPNAHFHYLTTTPEQVTRNYMQFIYATYPGGSFDTRPLNFSDVTATLSIRKFLLQKVFETFPQRKFVLIADTSNSDVMRDYPEMAKDFPNQVQCIFLRNTTSTDSGDQFPYDTSGFQGLNQNMYMFFKDPNDLTNIDLASGSCYNTSIAQNLTFGYQGLPLGLGDTSAVNGSANKTGAASPLVSRDAAHLRGVCALAVALGCAFWMGL</sequence>
<protein>
    <submittedName>
        <fullName evidence="1">Uncharacterized protein</fullName>
    </submittedName>
</protein>
<proteinExistence type="predicted"/>
<accession>A0ACC3SCR2</accession>
<gene>
    <name evidence="1" type="ORF">M8818_004731</name>
</gene>
<name>A0ACC3SCR2_9PEZI</name>
<dbReference type="Proteomes" id="UP001320706">
    <property type="component" value="Unassembled WGS sequence"/>
</dbReference>